<evidence type="ECO:0000256" key="7">
    <source>
        <dbReference type="ARBA" id="ARBA00023033"/>
    </source>
</evidence>
<dbReference type="InterPro" id="IPR036396">
    <property type="entry name" value="Cyt_P450_sf"/>
</dbReference>
<dbReference type="Pfam" id="PF00067">
    <property type="entry name" value="p450"/>
    <property type="match status" value="1"/>
</dbReference>
<keyword evidence="4 8" id="KW-0479">Metal-binding</keyword>
<comment type="similarity">
    <text evidence="2 8">Belongs to the cytochrome P450 family.</text>
</comment>
<keyword evidence="9" id="KW-1133">Transmembrane helix</keyword>
<keyword evidence="9" id="KW-0472">Membrane</keyword>
<evidence type="ECO:0008006" key="12">
    <source>
        <dbReference type="Google" id="ProtNLM"/>
    </source>
</evidence>
<evidence type="ECO:0000256" key="6">
    <source>
        <dbReference type="ARBA" id="ARBA00023004"/>
    </source>
</evidence>
<keyword evidence="5 8" id="KW-0560">Oxidoreductase</keyword>
<evidence type="ECO:0000313" key="10">
    <source>
        <dbReference type="EMBL" id="KAL2283733.1"/>
    </source>
</evidence>
<evidence type="ECO:0000256" key="2">
    <source>
        <dbReference type="ARBA" id="ARBA00010617"/>
    </source>
</evidence>
<evidence type="ECO:0000313" key="11">
    <source>
        <dbReference type="Proteomes" id="UP001600888"/>
    </source>
</evidence>
<keyword evidence="11" id="KW-1185">Reference proteome</keyword>
<evidence type="ECO:0000256" key="9">
    <source>
        <dbReference type="SAM" id="Phobius"/>
    </source>
</evidence>
<dbReference type="SUPFAM" id="SSF48264">
    <property type="entry name" value="Cytochrome P450"/>
    <property type="match status" value="1"/>
</dbReference>
<evidence type="ECO:0000256" key="3">
    <source>
        <dbReference type="ARBA" id="ARBA00022617"/>
    </source>
</evidence>
<dbReference type="PANTHER" id="PTHR24305">
    <property type="entry name" value="CYTOCHROME P450"/>
    <property type="match status" value="1"/>
</dbReference>
<dbReference type="Proteomes" id="UP001600888">
    <property type="component" value="Unassembled WGS sequence"/>
</dbReference>
<keyword evidence="9" id="KW-0812">Transmembrane</keyword>
<proteinExistence type="inferred from homology"/>
<feature type="transmembrane region" description="Helical" evidence="9">
    <location>
        <begin position="6"/>
        <end position="27"/>
    </location>
</feature>
<dbReference type="PANTHER" id="PTHR24305:SF230">
    <property type="entry name" value="P450, PUTATIVE (EUROFUNG)-RELATED"/>
    <property type="match status" value="1"/>
</dbReference>
<reference evidence="10 11" key="1">
    <citation type="submission" date="2024-03" db="EMBL/GenBank/DDBJ databases">
        <title>A high-quality draft genome sequence of Diaporthe vaccinii, a causative agent of upright dieback and viscid rot disease in cranberry plants.</title>
        <authorList>
            <person name="Sarrasin M."/>
            <person name="Lang B.F."/>
            <person name="Burger G."/>
        </authorList>
    </citation>
    <scope>NUCLEOTIDE SEQUENCE [LARGE SCALE GENOMIC DNA]</scope>
    <source>
        <strain evidence="10 11">IS7</strain>
    </source>
</reference>
<keyword evidence="3 8" id="KW-0349">Heme</keyword>
<dbReference type="Gene3D" id="1.10.630.10">
    <property type="entry name" value="Cytochrome P450"/>
    <property type="match status" value="1"/>
</dbReference>
<evidence type="ECO:0000256" key="4">
    <source>
        <dbReference type="ARBA" id="ARBA00022723"/>
    </source>
</evidence>
<comment type="cofactor">
    <cofactor evidence="1">
        <name>heme</name>
        <dbReference type="ChEBI" id="CHEBI:30413"/>
    </cofactor>
</comment>
<dbReference type="PRINTS" id="PR00385">
    <property type="entry name" value="P450"/>
</dbReference>
<comment type="caution">
    <text evidence="10">The sequence shown here is derived from an EMBL/GenBank/DDBJ whole genome shotgun (WGS) entry which is preliminary data.</text>
</comment>
<protein>
    <recommendedName>
        <fullName evidence="12">Cytochrome P450</fullName>
    </recommendedName>
</protein>
<dbReference type="PRINTS" id="PR00463">
    <property type="entry name" value="EP450I"/>
</dbReference>
<evidence type="ECO:0000256" key="8">
    <source>
        <dbReference type="RuleBase" id="RU000461"/>
    </source>
</evidence>
<evidence type="ECO:0000256" key="1">
    <source>
        <dbReference type="ARBA" id="ARBA00001971"/>
    </source>
</evidence>
<dbReference type="EMBL" id="JBAWTH010000041">
    <property type="protein sequence ID" value="KAL2283733.1"/>
    <property type="molecule type" value="Genomic_DNA"/>
</dbReference>
<keyword evidence="6 8" id="KW-0408">Iron</keyword>
<dbReference type="PROSITE" id="PS00086">
    <property type="entry name" value="CYTOCHROME_P450"/>
    <property type="match status" value="1"/>
</dbReference>
<dbReference type="InterPro" id="IPR050121">
    <property type="entry name" value="Cytochrome_P450_monoxygenase"/>
</dbReference>
<sequence length="510" mass="57712">MSTSSAFAAMILVLEALLVSIVLRCFYNLFLHPLRKFPGPLAHRASIVPNAIKIARGRWNTDLLQMTDKFGPVVRVSPNELIFTDPDAWKDIYGHQNGAVVKGEEFSKAAYFYRNRGVPPSIVSETRENHALLRRQMSPGFSDRSLREQEKIVKGYVDLLVEQLRKRCVPAQGGDDEGKAEGKPRDPACKTAFDMRHWFNYVTYDIIGDLAFGESFNCLEHGRAVDRVSSIEKGLQAQAMTNALKQLGLEGLVKWLVKSRMKFRRENDALTMAVLKRRMALKVERHDLIEGLLKKQDDWDIPMKTLMINAMVLIVAGSDTSATLLSGLIYLLLKNPGCLQKITHEVRSAFKSEDEISFSSVQSLPYMLACIKETFRRYPPVPGSMPRVVPRGGANIAGHFVPEGTTVSVVQWPMYHSARNFSQPFSFQPERFLQSERFPDDRPGAIQPFGVGPRDCIGKNLAYAEVKLILARVLYNFDLELVDPDEDWMDQKAFFIWTKPPLNIYLTPVK</sequence>
<dbReference type="InterPro" id="IPR002401">
    <property type="entry name" value="Cyt_P450_E_grp-I"/>
</dbReference>
<dbReference type="CDD" id="cd11058">
    <property type="entry name" value="CYP60B-like"/>
    <property type="match status" value="1"/>
</dbReference>
<organism evidence="10 11">
    <name type="scientific">Diaporthe vaccinii</name>
    <dbReference type="NCBI Taxonomy" id="105482"/>
    <lineage>
        <taxon>Eukaryota</taxon>
        <taxon>Fungi</taxon>
        <taxon>Dikarya</taxon>
        <taxon>Ascomycota</taxon>
        <taxon>Pezizomycotina</taxon>
        <taxon>Sordariomycetes</taxon>
        <taxon>Sordariomycetidae</taxon>
        <taxon>Diaporthales</taxon>
        <taxon>Diaporthaceae</taxon>
        <taxon>Diaporthe</taxon>
        <taxon>Diaporthe eres species complex</taxon>
    </lineage>
</organism>
<gene>
    <name evidence="10" type="ORF">FJTKL_09771</name>
</gene>
<dbReference type="InterPro" id="IPR017972">
    <property type="entry name" value="Cyt_P450_CS"/>
</dbReference>
<keyword evidence="7 8" id="KW-0503">Monooxygenase</keyword>
<dbReference type="InterPro" id="IPR001128">
    <property type="entry name" value="Cyt_P450"/>
</dbReference>
<evidence type="ECO:0000256" key="5">
    <source>
        <dbReference type="ARBA" id="ARBA00023002"/>
    </source>
</evidence>
<name>A0ABR4EMQ9_9PEZI</name>
<accession>A0ABR4EMQ9</accession>